<dbReference type="SMART" id="SM00448">
    <property type="entry name" value="REC"/>
    <property type="match status" value="1"/>
</dbReference>
<accession>A0A6P1ZCJ0</accession>
<evidence type="ECO:0000313" key="6">
    <source>
        <dbReference type="Proteomes" id="UP000434052"/>
    </source>
</evidence>
<organism evidence="5 6">
    <name type="scientific">Oceanidesulfovibrio marinus</name>
    <dbReference type="NCBI Taxonomy" id="370038"/>
    <lineage>
        <taxon>Bacteria</taxon>
        <taxon>Pseudomonadati</taxon>
        <taxon>Thermodesulfobacteriota</taxon>
        <taxon>Desulfovibrionia</taxon>
        <taxon>Desulfovibrionales</taxon>
        <taxon>Desulfovibrionaceae</taxon>
        <taxon>Oceanidesulfovibrio</taxon>
    </lineage>
</organism>
<dbReference type="InterPro" id="IPR011006">
    <property type="entry name" value="CheY-like_superfamily"/>
</dbReference>
<evidence type="ECO:0000313" key="5">
    <source>
        <dbReference type="EMBL" id="TVM31591.1"/>
    </source>
</evidence>
<gene>
    <name evidence="5" type="ORF">DQK91_18170</name>
    <name evidence="4" type="ORF">E8L03_12890</name>
</gene>
<dbReference type="SMART" id="SM00850">
    <property type="entry name" value="LytTR"/>
    <property type="match status" value="1"/>
</dbReference>
<keyword evidence="5" id="KW-0238">DNA-binding</keyword>
<dbReference type="SUPFAM" id="SSF52172">
    <property type="entry name" value="CheY-like"/>
    <property type="match status" value="1"/>
</dbReference>
<dbReference type="InterPro" id="IPR001789">
    <property type="entry name" value="Sig_transdc_resp-reg_receiver"/>
</dbReference>
<evidence type="ECO:0000259" key="2">
    <source>
        <dbReference type="PROSITE" id="PS50110"/>
    </source>
</evidence>
<dbReference type="InterPro" id="IPR007492">
    <property type="entry name" value="LytTR_DNA-bd_dom"/>
</dbReference>
<dbReference type="PROSITE" id="PS50110">
    <property type="entry name" value="RESPONSE_REGULATORY"/>
    <property type="match status" value="1"/>
</dbReference>
<evidence type="ECO:0000259" key="3">
    <source>
        <dbReference type="PROSITE" id="PS50930"/>
    </source>
</evidence>
<evidence type="ECO:0000256" key="1">
    <source>
        <dbReference type="PROSITE-ProRule" id="PRU00169"/>
    </source>
</evidence>
<dbReference type="Proteomes" id="UP000434052">
    <property type="component" value="Unassembled WGS sequence"/>
</dbReference>
<feature type="domain" description="Response regulatory" evidence="2">
    <location>
        <begin position="5"/>
        <end position="120"/>
    </location>
</feature>
<reference evidence="5 6" key="1">
    <citation type="submission" date="2018-06" db="EMBL/GenBank/DDBJ databases">
        <title>Complete genome of Desulfovibrio marinus P48SEP.</title>
        <authorList>
            <person name="Crispim J.S."/>
            <person name="Vidigal P.M.P."/>
            <person name="Silva L.C.F."/>
            <person name="Araujo L.C."/>
            <person name="Laguardia C.N."/>
            <person name="Dias R.S."/>
            <person name="Sousa M.P."/>
            <person name="Paula S.O."/>
            <person name="Silva C."/>
        </authorList>
    </citation>
    <scope>NUCLEOTIDE SEQUENCE [LARGE SCALE GENOMIC DNA]</scope>
    <source>
        <strain evidence="5 6">P48SEP</strain>
    </source>
</reference>
<dbReference type="Proteomes" id="UP000503251">
    <property type="component" value="Chromosome"/>
</dbReference>
<dbReference type="OrthoDB" id="9781059at2"/>
<dbReference type="GO" id="GO:0003677">
    <property type="term" value="F:DNA binding"/>
    <property type="evidence" value="ECO:0007669"/>
    <property type="project" value="UniProtKB-KW"/>
</dbReference>
<evidence type="ECO:0000313" key="4">
    <source>
        <dbReference type="EMBL" id="QJT09779.1"/>
    </source>
</evidence>
<reference evidence="4 7" key="2">
    <citation type="submission" date="2019-04" db="EMBL/GenBank/DDBJ databases">
        <title>Isolation and culture of sulfate reducing bacteria from the cold seep of the South China Sea.</title>
        <authorList>
            <person name="Sun C."/>
            <person name="Liu R."/>
        </authorList>
    </citation>
    <scope>NUCLEOTIDE SEQUENCE [LARGE SCALE GENOMIC DNA]</scope>
    <source>
        <strain evidence="4 7">CS1</strain>
    </source>
</reference>
<dbReference type="InterPro" id="IPR046947">
    <property type="entry name" value="LytR-like"/>
</dbReference>
<name>A0A6P1ZCJ0_9BACT</name>
<dbReference type="AlphaFoldDB" id="A0A6P1ZCJ0"/>
<proteinExistence type="predicted"/>
<dbReference type="EMBL" id="QMIF01000015">
    <property type="protein sequence ID" value="TVM31591.1"/>
    <property type="molecule type" value="Genomic_DNA"/>
</dbReference>
<evidence type="ECO:0000313" key="7">
    <source>
        <dbReference type="Proteomes" id="UP000503251"/>
    </source>
</evidence>
<dbReference type="Gene3D" id="3.40.50.2300">
    <property type="match status" value="1"/>
</dbReference>
<sequence>MPRLLTLIVHTDPATRDDVRRSLAPADFLQVLGEAASVDEAISLLEHVPYGAVISGLDIEEPGDGFELARKLAGRKNKPAIVYLAEEESRAFEAFELGAMDYILWPCTKERLARTMDKLRQFKAHFKLVPVPEGSPDSGYIMERFDEGEQTLQLDLGEEEQDNFLSALRQAWDYTRRVAPVELEKLAVSLEGRTILIPYTKVIFVEAVEDYAYVHTSQEKYLTSYRLKNLEERLKPHRFFRVHRKYLVNLDMVTEIASLPGSNFMLRTAGKTRIELPISRRRINELKQMLGL</sequence>
<dbReference type="Gene3D" id="2.40.50.1020">
    <property type="entry name" value="LytTr DNA-binding domain"/>
    <property type="match status" value="1"/>
</dbReference>
<dbReference type="PANTHER" id="PTHR37299">
    <property type="entry name" value="TRANSCRIPTIONAL REGULATOR-RELATED"/>
    <property type="match status" value="1"/>
</dbReference>
<dbReference type="PANTHER" id="PTHR37299:SF1">
    <property type="entry name" value="STAGE 0 SPORULATION PROTEIN A HOMOLOG"/>
    <property type="match status" value="1"/>
</dbReference>
<protein>
    <submittedName>
        <fullName evidence="5">DNA-binding response regulator</fullName>
    </submittedName>
    <submittedName>
        <fullName evidence="4">Response regulator transcription factor</fullName>
    </submittedName>
</protein>
<dbReference type="Pfam" id="PF00072">
    <property type="entry name" value="Response_reg"/>
    <property type="match status" value="1"/>
</dbReference>
<keyword evidence="7" id="KW-1185">Reference proteome</keyword>
<dbReference type="GO" id="GO:0000156">
    <property type="term" value="F:phosphorelay response regulator activity"/>
    <property type="evidence" value="ECO:0007669"/>
    <property type="project" value="InterPro"/>
</dbReference>
<comment type="caution">
    <text evidence="1">Lacks conserved residue(s) required for the propagation of feature annotation.</text>
</comment>
<dbReference type="EMBL" id="CP039543">
    <property type="protein sequence ID" value="QJT09779.1"/>
    <property type="molecule type" value="Genomic_DNA"/>
</dbReference>
<dbReference type="PROSITE" id="PS50930">
    <property type="entry name" value="HTH_LYTTR"/>
    <property type="match status" value="1"/>
</dbReference>
<dbReference type="Pfam" id="PF04397">
    <property type="entry name" value="LytTR"/>
    <property type="match status" value="1"/>
</dbReference>
<feature type="domain" description="HTH LytTR-type" evidence="3">
    <location>
        <begin position="186"/>
        <end position="292"/>
    </location>
</feature>
<dbReference type="RefSeq" id="WP_144306824.1">
    <property type="nucleotide sequence ID" value="NZ_CP039543.1"/>
</dbReference>